<proteinExistence type="predicted"/>
<protein>
    <recommendedName>
        <fullName evidence="1">Tryptophan synthase beta chain-like PALP domain-containing protein</fullName>
    </recommendedName>
</protein>
<gene>
    <name evidence="2" type="ORF">S03H2_60687</name>
</gene>
<dbReference type="Gene3D" id="3.40.50.1100">
    <property type="match status" value="1"/>
</dbReference>
<evidence type="ECO:0000313" key="2">
    <source>
        <dbReference type="EMBL" id="GAH77904.1"/>
    </source>
</evidence>
<feature type="non-terminal residue" evidence="2">
    <location>
        <position position="1"/>
    </location>
</feature>
<evidence type="ECO:0000259" key="1">
    <source>
        <dbReference type="Pfam" id="PF00291"/>
    </source>
</evidence>
<organism evidence="2">
    <name type="scientific">marine sediment metagenome</name>
    <dbReference type="NCBI Taxonomy" id="412755"/>
    <lineage>
        <taxon>unclassified sequences</taxon>
        <taxon>metagenomes</taxon>
        <taxon>ecological metagenomes</taxon>
    </lineage>
</organism>
<dbReference type="InterPro" id="IPR036052">
    <property type="entry name" value="TrpB-like_PALP_sf"/>
</dbReference>
<reference evidence="2" key="1">
    <citation type="journal article" date="2014" name="Front. Microbiol.">
        <title>High frequency of phylogenetically diverse reductive dehalogenase-homologous genes in deep subseafloor sedimentary metagenomes.</title>
        <authorList>
            <person name="Kawai M."/>
            <person name="Futagami T."/>
            <person name="Toyoda A."/>
            <person name="Takaki Y."/>
            <person name="Nishi S."/>
            <person name="Hori S."/>
            <person name="Arai W."/>
            <person name="Tsubouchi T."/>
            <person name="Morono Y."/>
            <person name="Uchiyama I."/>
            <person name="Ito T."/>
            <person name="Fujiyama A."/>
            <person name="Inagaki F."/>
            <person name="Takami H."/>
        </authorList>
    </citation>
    <scope>NUCLEOTIDE SEQUENCE</scope>
    <source>
        <strain evidence="2">Expedition CK06-06</strain>
    </source>
</reference>
<dbReference type="SUPFAM" id="SSF53686">
    <property type="entry name" value="Tryptophan synthase beta subunit-like PLP-dependent enzymes"/>
    <property type="match status" value="1"/>
</dbReference>
<sequence>SAVKNSGGAIIAVEEREIWESLQKVSKLGFYIEPTSAAATAGLSQLINKGIIKPKDSTVVILTGFGLKATDKIVELKNGKRL</sequence>
<dbReference type="AlphaFoldDB" id="X1JHV3"/>
<dbReference type="Pfam" id="PF00291">
    <property type="entry name" value="PALP"/>
    <property type="match status" value="1"/>
</dbReference>
<name>X1JHV3_9ZZZZ</name>
<accession>X1JHV3</accession>
<dbReference type="EMBL" id="BARU01039129">
    <property type="protein sequence ID" value="GAH77904.1"/>
    <property type="molecule type" value="Genomic_DNA"/>
</dbReference>
<comment type="caution">
    <text evidence="2">The sequence shown here is derived from an EMBL/GenBank/DDBJ whole genome shotgun (WGS) entry which is preliminary data.</text>
</comment>
<feature type="domain" description="Tryptophan synthase beta chain-like PALP" evidence="1">
    <location>
        <begin position="2"/>
        <end position="64"/>
    </location>
</feature>
<dbReference type="InterPro" id="IPR001926">
    <property type="entry name" value="TrpB-like_PALP"/>
</dbReference>